<sequence length="65" mass="7111">MGYSTPKKPFDMSDFLSGTSRPQRPRFGRRYAAKPGVGSTVDETQQDDTEQEEAAQADLGVSKAD</sequence>
<evidence type="ECO:0000256" key="1">
    <source>
        <dbReference type="SAM" id="MobiDB-lite"/>
    </source>
</evidence>
<proteinExistence type="predicted"/>
<dbReference type="Proteomes" id="UP000198761">
    <property type="component" value="Unassembled WGS sequence"/>
</dbReference>
<evidence type="ECO:0000313" key="3">
    <source>
        <dbReference type="Proteomes" id="UP000198761"/>
    </source>
</evidence>
<dbReference type="EMBL" id="FOCE01000001">
    <property type="protein sequence ID" value="SEM55767.1"/>
    <property type="molecule type" value="Genomic_DNA"/>
</dbReference>
<feature type="compositionally biased region" description="Basic residues" evidence="1">
    <location>
        <begin position="23"/>
        <end position="32"/>
    </location>
</feature>
<keyword evidence="3" id="KW-1185">Reference proteome</keyword>
<feature type="compositionally biased region" description="Acidic residues" evidence="1">
    <location>
        <begin position="44"/>
        <end position="55"/>
    </location>
</feature>
<dbReference type="AlphaFoldDB" id="A0A1H7ZE88"/>
<protein>
    <submittedName>
        <fullName evidence="2">Uncharacterized protein</fullName>
    </submittedName>
</protein>
<reference evidence="2 3" key="1">
    <citation type="submission" date="2016-10" db="EMBL/GenBank/DDBJ databases">
        <authorList>
            <person name="de Groot N.N."/>
        </authorList>
    </citation>
    <scope>NUCLEOTIDE SEQUENCE [LARGE SCALE GENOMIC DNA]</scope>
    <source>
        <strain evidence="2 3">DSM 3857</strain>
    </source>
</reference>
<gene>
    <name evidence="2" type="ORF">SAMN04488103_101471</name>
</gene>
<feature type="region of interest" description="Disordered" evidence="1">
    <location>
        <begin position="1"/>
        <end position="65"/>
    </location>
</feature>
<dbReference type="RefSeq" id="WP_091296198.1">
    <property type="nucleotide sequence ID" value="NZ_FOCE01000001.1"/>
</dbReference>
<dbReference type="OrthoDB" id="7875625at2"/>
<name>A0A1H7ZE88_9RHOB</name>
<evidence type="ECO:0000313" key="2">
    <source>
        <dbReference type="EMBL" id="SEM55767.1"/>
    </source>
</evidence>
<organism evidence="2 3">
    <name type="scientific">Gemmobacter aquatilis</name>
    <dbReference type="NCBI Taxonomy" id="933059"/>
    <lineage>
        <taxon>Bacteria</taxon>
        <taxon>Pseudomonadati</taxon>
        <taxon>Pseudomonadota</taxon>
        <taxon>Alphaproteobacteria</taxon>
        <taxon>Rhodobacterales</taxon>
        <taxon>Paracoccaceae</taxon>
        <taxon>Gemmobacter</taxon>
    </lineage>
</organism>
<accession>A0A1H7ZE88</accession>